<dbReference type="NCBIfam" id="TIGR02584">
    <property type="entry name" value="cas_NE0113"/>
    <property type="match status" value="1"/>
</dbReference>
<protein>
    <submittedName>
        <fullName evidence="2">CRISPR-associated protein, family</fullName>
    </submittedName>
</protein>
<comment type="caution">
    <text evidence="2">The sequence shown here is derived from an EMBL/GenBank/DDBJ whole genome shotgun (WGS) entry which is preliminary data.</text>
</comment>
<evidence type="ECO:0000313" key="2">
    <source>
        <dbReference type="EMBL" id="EQD76968.1"/>
    </source>
</evidence>
<dbReference type="AlphaFoldDB" id="T1C7R3"/>
<dbReference type="Pfam" id="PF09623">
    <property type="entry name" value="Cas_NE0113"/>
    <property type="match status" value="1"/>
</dbReference>
<sequence length="392" mass="43008">MNPTMPDPQKPISYPRRVLLAVTGLSPQVVTETLYALAVSPVVKGVSFIPTEVHLLTTAKGADNARLNLLSEQPGWFHRLCADFRLPDIAFGPAHIHILCGTDGLPLDDIRTREENEQAADFITEHVRQLTSDDAAALHVSIAGGRKTMGYYLGYALSLYGRDQDRLSHVLVSTPYENHPGFYYPTPHEHVIHVKQNGKDIAYDSRKAVVDLAEIPFVRMRHGLDERLREGRATFSESVAAIQCALGPADLTIDLSGSCMRAANQIIALPPAELALLSVFARRAMSGKGPIAAPKKDVHDRDWAVRYTAEYRIIRGGMSSMDETERALKKGMEGDYFSSHLSKLRRAIRKTLGPAAAPYLVDDGGTRPRSYHLALPPNAIRFAPLGGNISTG</sequence>
<proteinExistence type="predicted"/>
<dbReference type="CDD" id="cd09741">
    <property type="entry name" value="Csx1_III-U"/>
    <property type="match status" value="1"/>
</dbReference>
<feature type="domain" description="CRISPR system ring nuclease SSO2081-like" evidence="1">
    <location>
        <begin position="26"/>
        <end position="241"/>
    </location>
</feature>
<reference evidence="2" key="2">
    <citation type="journal article" date="2014" name="ISME J.">
        <title>Microbial stratification in low pH oxic and suboxic macroscopic growths along an acid mine drainage.</title>
        <authorList>
            <person name="Mendez-Garcia C."/>
            <person name="Mesa V."/>
            <person name="Sprenger R.R."/>
            <person name="Richter M."/>
            <person name="Diez M.S."/>
            <person name="Solano J."/>
            <person name="Bargiela R."/>
            <person name="Golyshina O.V."/>
            <person name="Manteca A."/>
            <person name="Ramos J.L."/>
            <person name="Gallego J.R."/>
            <person name="Llorente I."/>
            <person name="Martins Dos Santos V.A."/>
            <person name="Jensen O.N."/>
            <person name="Pelaez A.I."/>
            <person name="Sanchez J."/>
            <person name="Ferrer M."/>
        </authorList>
    </citation>
    <scope>NUCLEOTIDE SEQUENCE</scope>
</reference>
<name>T1C7R3_9ZZZZ</name>
<reference evidence="2" key="1">
    <citation type="submission" date="2013-08" db="EMBL/GenBank/DDBJ databases">
        <authorList>
            <person name="Mendez C."/>
            <person name="Richter M."/>
            <person name="Ferrer M."/>
            <person name="Sanchez J."/>
        </authorList>
    </citation>
    <scope>NUCLEOTIDE SEQUENCE</scope>
</reference>
<accession>T1C7R3</accession>
<dbReference type="EMBL" id="AUZY01000927">
    <property type="protein sequence ID" value="EQD76968.1"/>
    <property type="molecule type" value="Genomic_DNA"/>
</dbReference>
<gene>
    <name evidence="2" type="ORF">B1B_01338</name>
</gene>
<evidence type="ECO:0000259" key="1">
    <source>
        <dbReference type="Pfam" id="PF09623"/>
    </source>
</evidence>
<dbReference type="InterPro" id="IPR013413">
    <property type="entry name" value="CRISPR-assoc_prot_NE0113"/>
</dbReference>
<organism evidence="2">
    <name type="scientific">mine drainage metagenome</name>
    <dbReference type="NCBI Taxonomy" id="410659"/>
    <lineage>
        <taxon>unclassified sequences</taxon>
        <taxon>metagenomes</taxon>
        <taxon>ecological metagenomes</taxon>
    </lineage>
</organism>
<dbReference type="InterPro" id="IPR019092">
    <property type="entry name" value="SSO2081-like_dom"/>
</dbReference>